<dbReference type="SMART" id="SM00320">
    <property type="entry name" value="WD40"/>
    <property type="match status" value="3"/>
</dbReference>
<dbReference type="PANTHER" id="PTHR23284">
    <property type="entry name" value="PROLACTIN REGULATORY ELEMENT BINDING PROTEIN"/>
    <property type="match status" value="1"/>
</dbReference>
<dbReference type="HOGENOM" id="CLU_037666_0_0_1"/>
<dbReference type="InterPro" id="IPR045260">
    <property type="entry name" value="Sec12-like"/>
</dbReference>
<evidence type="ECO:0000256" key="8">
    <source>
        <dbReference type="ARBA" id="ARBA00022927"/>
    </source>
</evidence>
<comment type="caution">
    <text evidence="13">The sequence shown here is derived from an EMBL/GenBank/DDBJ whole genome shotgun (WGS) entry which is preliminary data.</text>
</comment>
<dbReference type="Proteomes" id="UP000009131">
    <property type="component" value="Unassembled WGS sequence"/>
</dbReference>
<dbReference type="InterPro" id="IPR001680">
    <property type="entry name" value="WD40_rpt"/>
</dbReference>
<dbReference type="eggNOG" id="KOG0771">
    <property type="taxonomic scope" value="Eukaryota"/>
</dbReference>
<evidence type="ECO:0000256" key="6">
    <source>
        <dbReference type="ARBA" id="ARBA00022824"/>
    </source>
</evidence>
<evidence type="ECO:0000256" key="11">
    <source>
        <dbReference type="PROSITE-ProRule" id="PRU00221"/>
    </source>
</evidence>
<evidence type="ECO:0000313" key="14">
    <source>
        <dbReference type="Proteomes" id="UP000009131"/>
    </source>
</evidence>
<name>G7DTD7_MIXOS</name>
<evidence type="ECO:0000256" key="10">
    <source>
        <dbReference type="ARBA" id="ARBA00023136"/>
    </source>
</evidence>
<keyword evidence="9 12" id="KW-1133">Transmembrane helix</keyword>
<dbReference type="PANTHER" id="PTHR23284:SF0">
    <property type="entry name" value="PROLACTIN REGULATORY ELEMENT-BINDING PROTEIN"/>
    <property type="match status" value="1"/>
</dbReference>
<dbReference type="InterPro" id="IPR011047">
    <property type="entry name" value="Quinoprotein_ADH-like_sf"/>
</dbReference>
<proteinExistence type="predicted"/>
<keyword evidence="10 12" id="KW-0472">Membrane</keyword>
<sequence>MSSSHYAISVGVPIYSLAFTGKETVVLGGGGGSSKSGIKNKLIYCRLHPEARTLDRVHEYELPKTEDAPMSMAVSPERPVLVAGINESVDKINAGSNNNLRVFAIKEDSGLEFESARNGISVLAPEFYQKATSFAPDGSMLAIGNTNDQFSIYRYPSLSKVFRCYHFDGQEVIDADFSEDGKLAAGTSDKKVCFFSTETSKIPAEKPDESGDEDEAPKPHVAQTIERPVLQKDVACSFRSGRFGRKATSGLFYTIVNSSAPSTGRKRKRGDRKAFVSIWDLKTWQLIKTRTISQTPVTSFDISPDGSMLAFGTAELAVGVLDAKTLRPRLTILRAHDFAITALRFNTTSDIVVSGSVDSSIRVIPIDATAQASRFTTMQTLLLTLLFLLVAILVQYLADGDLLATARQHLHF</sequence>
<comment type="subcellular location">
    <subcellularLocation>
        <location evidence="1">Endoplasmic reticulum membrane</location>
        <topology evidence="1">Single-pass type II membrane protein</topology>
    </subcellularLocation>
</comment>
<evidence type="ECO:0000256" key="4">
    <source>
        <dbReference type="ARBA" id="ARBA00022692"/>
    </source>
</evidence>
<dbReference type="GO" id="GO:0005085">
    <property type="term" value="F:guanyl-nucleotide exchange factor activity"/>
    <property type="evidence" value="ECO:0007669"/>
    <property type="project" value="InterPro"/>
</dbReference>
<reference evidence="13 14" key="1">
    <citation type="journal article" date="2011" name="J. Gen. Appl. Microbiol.">
        <title>Draft genome sequencing of the enigmatic basidiomycete Mixia osmundae.</title>
        <authorList>
            <person name="Nishida H."/>
            <person name="Nagatsuka Y."/>
            <person name="Sugiyama J."/>
        </authorList>
    </citation>
    <scope>NUCLEOTIDE SEQUENCE [LARGE SCALE GENOMIC DNA]</scope>
    <source>
        <strain evidence="14">CBS 9802 / IAM 14324 / JCM 22182 / KY 12970</strain>
    </source>
</reference>
<evidence type="ECO:0000256" key="3">
    <source>
        <dbReference type="ARBA" id="ARBA00022574"/>
    </source>
</evidence>
<dbReference type="STRING" id="764103.G7DTD7"/>
<dbReference type="Gene3D" id="2.130.10.10">
    <property type="entry name" value="YVTN repeat-like/Quinoprotein amine dehydrogenase"/>
    <property type="match status" value="1"/>
</dbReference>
<gene>
    <name evidence="13" type="primary">Mo00430</name>
    <name evidence="13" type="ORF">E5Q_00430</name>
</gene>
<evidence type="ECO:0000256" key="12">
    <source>
        <dbReference type="SAM" id="Phobius"/>
    </source>
</evidence>
<feature type="transmembrane region" description="Helical" evidence="12">
    <location>
        <begin position="380"/>
        <end position="398"/>
    </location>
</feature>
<dbReference type="InParanoid" id="G7DTD7"/>
<dbReference type="RefSeq" id="XP_014571443.1">
    <property type="nucleotide sequence ID" value="XM_014715957.1"/>
</dbReference>
<protein>
    <submittedName>
        <fullName evidence="13">Uncharacterized protein</fullName>
    </submittedName>
</protein>
<organism evidence="13 14">
    <name type="scientific">Mixia osmundae (strain CBS 9802 / IAM 14324 / JCM 22182 / KY 12970)</name>
    <dbReference type="NCBI Taxonomy" id="764103"/>
    <lineage>
        <taxon>Eukaryota</taxon>
        <taxon>Fungi</taxon>
        <taxon>Dikarya</taxon>
        <taxon>Basidiomycota</taxon>
        <taxon>Pucciniomycotina</taxon>
        <taxon>Mixiomycetes</taxon>
        <taxon>Mixiales</taxon>
        <taxon>Mixiaceae</taxon>
        <taxon>Mixia</taxon>
    </lineage>
</organism>
<feature type="repeat" description="WD" evidence="11">
    <location>
        <begin position="333"/>
        <end position="363"/>
    </location>
</feature>
<evidence type="ECO:0000256" key="7">
    <source>
        <dbReference type="ARBA" id="ARBA00022892"/>
    </source>
</evidence>
<dbReference type="OMA" id="KAHEFPP"/>
<reference evidence="13 14" key="2">
    <citation type="journal article" date="2012" name="Open Biol.">
        <title>Characteristics of nucleosomes and linker DNA regions on the genome of the basidiomycete Mixia osmundae revealed by mono- and dinucleosome mapping.</title>
        <authorList>
            <person name="Nishida H."/>
            <person name="Kondo S."/>
            <person name="Matsumoto T."/>
            <person name="Suzuki Y."/>
            <person name="Yoshikawa H."/>
            <person name="Taylor T.D."/>
            <person name="Sugiyama J."/>
        </authorList>
    </citation>
    <scope>NUCLEOTIDE SEQUENCE [LARGE SCALE GENOMIC DNA]</scope>
    <source>
        <strain evidence="14">CBS 9802 / IAM 14324 / JCM 22182 / KY 12970</strain>
    </source>
</reference>
<dbReference type="Pfam" id="PF00400">
    <property type="entry name" value="WD40"/>
    <property type="match status" value="1"/>
</dbReference>
<evidence type="ECO:0000256" key="2">
    <source>
        <dbReference type="ARBA" id="ARBA00022448"/>
    </source>
</evidence>
<dbReference type="SUPFAM" id="SSF50998">
    <property type="entry name" value="Quinoprotein alcohol dehydrogenase-like"/>
    <property type="match status" value="1"/>
</dbReference>
<keyword evidence="3 11" id="KW-0853">WD repeat</keyword>
<dbReference type="GO" id="GO:0003400">
    <property type="term" value="P:regulation of COPII vesicle coating"/>
    <property type="evidence" value="ECO:0007669"/>
    <property type="project" value="TreeGrafter"/>
</dbReference>
<dbReference type="OrthoDB" id="2013972at2759"/>
<dbReference type="InterPro" id="IPR015943">
    <property type="entry name" value="WD40/YVTN_repeat-like_dom_sf"/>
</dbReference>
<accession>G7DTD7</accession>
<evidence type="ECO:0000256" key="5">
    <source>
        <dbReference type="ARBA" id="ARBA00022737"/>
    </source>
</evidence>
<keyword evidence="2" id="KW-0813">Transport</keyword>
<dbReference type="EMBL" id="BABT02000025">
    <property type="protein sequence ID" value="GAA93784.1"/>
    <property type="molecule type" value="Genomic_DNA"/>
</dbReference>
<keyword evidence="7" id="KW-0931">ER-Golgi transport</keyword>
<keyword evidence="8" id="KW-0653">Protein transport</keyword>
<dbReference type="GO" id="GO:0015031">
    <property type="term" value="P:protein transport"/>
    <property type="evidence" value="ECO:0007669"/>
    <property type="project" value="UniProtKB-KW"/>
</dbReference>
<dbReference type="AlphaFoldDB" id="G7DTD7"/>
<dbReference type="GO" id="GO:0006888">
    <property type="term" value="P:endoplasmic reticulum to Golgi vesicle-mediated transport"/>
    <property type="evidence" value="ECO:0007669"/>
    <property type="project" value="TreeGrafter"/>
</dbReference>
<keyword evidence="5" id="KW-0677">Repeat</keyword>
<evidence type="ECO:0000256" key="1">
    <source>
        <dbReference type="ARBA" id="ARBA00004648"/>
    </source>
</evidence>
<keyword evidence="4 12" id="KW-0812">Transmembrane</keyword>
<evidence type="ECO:0000256" key="9">
    <source>
        <dbReference type="ARBA" id="ARBA00022989"/>
    </source>
</evidence>
<dbReference type="GO" id="GO:0005789">
    <property type="term" value="C:endoplasmic reticulum membrane"/>
    <property type="evidence" value="ECO:0007669"/>
    <property type="project" value="UniProtKB-SubCell"/>
</dbReference>
<keyword evidence="14" id="KW-1185">Reference proteome</keyword>
<evidence type="ECO:0000313" key="13">
    <source>
        <dbReference type="EMBL" id="GAA93784.1"/>
    </source>
</evidence>
<dbReference type="PROSITE" id="PS50082">
    <property type="entry name" value="WD_REPEATS_2"/>
    <property type="match status" value="1"/>
</dbReference>
<keyword evidence="6" id="KW-0256">Endoplasmic reticulum</keyword>